<comment type="caution">
    <text evidence="13">The sequence shown here is derived from an EMBL/GenBank/DDBJ whole genome shotgun (WGS) entry which is preliminary data.</text>
</comment>
<dbReference type="SUPFAM" id="SSF50156">
    <property type="entry name" value="PDZ domain-like"/>
    <property type="match status" value="2"/>
</dbReference>
<reference evidence="13" key="2">
    <citation type="journal article" date="2021" name="PeerJ">
        <title>Extensive microbial diversity within the chicken gut microbiome revealed by metagenomics and culture.</title>
        <authorList>
            <person name="Gilroy R."/>
            <person name="Ravi A."/>
            <person name="Getino M."/>
            <person name="Pursley I."/>
            <person name="Horton D.L."/>
            <person name="Alikhan N.F."/>
            <person name="Baker D."/>
            <person name="Gharbi K."/>
            <person name="Hall N."/>
            <person name="Watson M."/>
            <person name="Adriaenssens E.M."/>
            <person name="Foster-Nyarko E."/>
            <person name="Jarju S."/>
            <person name="Secka A."/>
            <person name="Antonio M."/>
            <person name="Oren A."/>
            <person name="Chaudhuri R.R."/>
            <person name="La Ragione R."/>
            <person name="Hildebrand F."/>
            <person name="Pallen M.J."/>
        </authorList>
    </citation>
    <scope>NUCLEOTIDE SEQUENCE</scope>
    <source>
        <strain evidence="13">ChiHecec2B26-709</strain>
    </source>
</reference>
<evidence type="ECO:0000256" key="11">
    <source>
        <dbReference type="RuleBase" id="RU362031"/>
    </source>
</evidence>
<feature type="transmembrane region" description="Helical" evidence="11">
    <location>
        <begin position="357"/>
        <end position="377"/>
    </location>
</feature>
<dbReference type="InterPro" id="IPR004387">
    <property type="entry name" value="Pept_M50_Zn"/>
</dbReference>
<feature type="transmembrane region" description="Helical" evidence="11">
    <location>
        <begin position="404"/>
        <end position="425"/>
    </location>
</feature>
<dbReference type="PANTHER" id="PTHR42837">
    <property type="entry name" value="REGULATOR OF SIGMA-E PROTEASE RSEP"/>
    <property type="match status" value="1"/>
</dbReference>
<dbReference type="GO" id="GO:0046872">
    <property type="term" value="F:metal ion binding"/>
    <property type="evidence" value="ECO:0007669"/>
    <property type="project" value="UniProtKB-KW"/>
</dbReference>
<evidence type="ECO:0000256" key="2">
    <source>
        <dbReference type="ARBA" id="ARBA00004141"/>
    </source>
</evidence>
<comment type="subcellular location">
    <subcellularLocation>
        <location evidence="2">Membrane</location>
        <topology evidence="2">Multi-pass membrane protein</topology>
    </subcellularLocation>
</comment>
<evidence type="ECO:0000256" key="5">
    <source>
        <dbReference type="ARBA" id="ARBA00022692"/>
    </source>
</evidence>
<evidence type="ECO:0000313" key="14">
    <source>
        <dbReference type="Proteomes" id="UP000886881"/>
    </source>
</evidence>
<dbReference type="AlphaFoldDB" id="A0A9D1GNV7"/>
<gene>
    <name evidence="13" type="primary">rseP</name>
    <name evidence="13" type="ORF">IAC35_07040</name>
</gene>
<protein>
    <recommendedName>
        <fullName evidence="11">Zinc metalloprotease</fullName>
        <ecNumber evidence="11">3.4.24.-</ecNumber>
    </recommendedName>
</protein>
<keyword evidence="9 11" id="KW-0482">Metalloprotease</keyword>
<dbReference type="InterPro" id="IPR008915">
    <property type="entry name" value="Peptidase_M50"/>
</dbReference>
<dbReference type="CDD" id="cd06163">
    <property type="entry name" value="S2P-M50_PDZ_RseP-like"/>
    <property type="match status" value="1"/>
</dbReference>
<evidence type="ECO:0000313" key="13">
    <source>
        <dbReference type="EMBL" id="HIT47596.1"/>
    </source>
</evidence>
<keyword evidence="10 11" id="KW-0472">Membrane</keyword>
<dbReference type="GO" id="GO:0004222">
    <property type="term" value="F:metalloendopeptidase activity"/>
    <property type="evidence" value="ECO:0007669"/>
    <property type="project" value="InterPro"/>
</dbReference>
<proteinExistence type="inferred from homology"/>
<dbReference type="GO" id="GO:0016020">
    <property type="term" value="C:membrane"/>
    <property type="evidence" value="ECO:0007669"/>
    <property type="project" value="UniProtKB-SubCell"/>
</dbReference>
<reference evidence="13" key="1">
    <citation type="submission" date="2020-10" db="EMBL/GenBank/DDBJ databases">
        <authorList>
            <person name="Gilroy R."/>
        </authorList>
    </citation>
    <scope>NUCLEOTIDE SEQUENCE</scope>
    <source>
        <strain evidence="13">ChiHecec2B26-709</strain>
    </source>
</reference>
<dbReference type="Gene3D" id="2.30.42.10">
    <property type="match status" value="1"/>
</dbReference>
<dbReference type="EC" id="3.4.24.-" evidence="11"/>
<dbReference type="NCBIfam" id="TIGR00054">
    <property type="entry name" value="RIP metalloprotease RseP"/>
    <property type="match status" value="1"/>
</dbReference>
<sequence>MVILIKALQVILALSVLIIIHEFGHYIWARIFGIRVEKFYLFFDVGGKAIARWKWGDTEFGIGWLPFGGYCKISGMIDESLDTEQMKSEPKKWEFRTKPAWQRLFVMAGGVVNNFIFAVLVYIAVMAIWGQAYIDNKDSSIYVNDLAYEMGFRNGDRILSFDDYVPDNFGMLQADLARRDVHRATVLRGSDTLDIYIDQAMIEHVLNSPLMFDLAVPFVIDSVASGGPNSGSGLLHGDRIIAFDGHGVEFVQDSRPLLAEMKDRTVTASVVRGADTLSLPVKVDTAGRIGVYMQTPGVKVEHYNILSAVPAGLRHTGETIGGYLRDLRLLAQPSTGAYKSMGSFIAIGQVFPAVWDWYSFLNILALLSIMLAVINLVPIPGLDGGHILFTLYEMVSGRKPGEKFLVAAQLVGMALIIGLMVLAIGNDIGRII</sequence>
<dbReference type="PANTHER" id="PTHR42837:SF2">
    <property type="entry name" value="MEMBRANE METALLOPROTEASE ARASP2, CHLOROPLASTIC-RELATED"/>
    <property type="match status" value="1"/>
</dbReference>
<dbReference type="InterPro" id="IPR036034">
    <property type="entry name" value="PDZ_sf"/>
</dbReference>
<keyword evidence="5 11" id="KW-0812">Transmembrane</keyword>
<dbReference type="Proteomes" id="UP000886881">
    <property type="component" value="Unassembled WGS sequence"/>
</dbReference>
<feature type="domain" description="Peptidase M50" evidence="12">
    <location>
        <begin position="10"/>
        <end position="418"/>
    </location>
</feature>
<evidence type="ECO:0000256" key="8">
    <source>
        <dbReference type="ARBA" id="ARBA00022989"/>
    </source>
</evidence>
<feature type="transmembrane region" description="Helical" evidence="11">
    <location>
        <begin position="6"/>
        <end position="28"/>
    </location>
</feature>
<evidence type="ECO:0000256" key="3">
    <source>
        <dbReference type="ARBA" id="ARBA00007931"/>
    </source>
</evidence>
<keyword evidence="8 11" id="KW-1133">Transmembrane helix</keyword>
<evidence type="ECO:0000256" key="9">
    <source>
        <dbReference type="ARBA" id="ARBA00023049"/>
    </source>
</evidence>
<evidence type="ECO:0000256" key="1">
    <source>
        <dbReference type="ARBA" id="ARBA00001947"/>
    </source>
</evidence>
<evidence type="ECO:0000259" key="12">
    <source>
        <dbReference type="Pfam" id="PF02163"/>
    </source>
</evidence>
<keyword evidence="4" id="KW-0645">Protease</keyword>
<name>A0A9D1GNV7_9BACT</name>
<comment type="cofactor">
    <cofactor evidence="1 11">
        <name>Zn(2+)</name>
        <dbReference type="ChEBI" id="CHEBI:29105"/>
    </cofactor>
</comment>
<keyword evidence="11" id="KW-0479">Metal-binding</keyword>
<dbReference type="GO" id="GO:0006508">
    <property type="term" value="P:proteolysis"/>
    <property type="evidence" value="ECO:0007669"/>
    <property type="project" value="UniProtKB-KW"/>
</dbReference>
<evidence type="ECO:0000256" key="7">
    <source>
        <dbReference type="ARBA" id="ARBA00022833"/>
    </source>
</evidence>
<feature type="transmembrane region" description="Helical" evidence="11">
    <location>
        <begin position="104"/>
        <end position="129"/>
    </location>
</feature>
<keyword evidence="7 11" id="KW-0862">Zinc</keyword>
<evidence type="ECO:0000256" key="6">
    <source>
        <dbReference type="ARBA" id="ARBA00022801"/>
    </source>
</evidence>
<keyword evidence="6 11" id="KW-0378">Hydrolase</keyword>
<dbReference type="Pfam" id="PF02163">
    <property type="entry name" value="Peptidase_M50"/>
    <property type="match status" value="1"/>
</dbReference>
<evidence type="ECO:0000256" key="4">
    <source>
        <dbReference type="ARBA" id="ARBA00022670"/>
    </source>
</evidence>
<organism evidence="13 14">
    <name type="scientific">Candidatus Cryptobacteroides merdipullorum</name>
    <dbReference type="NCBI Taxonomy" id="2840771"/>
    <lineage>
        <taxon>Bacteria</taxon>
        <taxon>Pseudomonadati</taxon>
        <taxon>Bacteroidota</taxon>
        <taxon>Bacteroidia</taxon>
        <taxon>Bacteroidales</taxon>
        <taxon>Candidatus Cryptobacteroides</taxon>
    </lineage>
</organism>
<dbReference type="EMBL" id="DVLC01000127">
    <property type="protein sequence ID" value="HIT47596.1"/>
    <property type="molecule type" value="Genomic_DNA"/>
</dbReference>
<evidence type="ECO:0000256" key="10">
    <source>
        <dbReference type="ARBA" id="ARBA00023136"/>
    </source>
</evidence>
<accession>A0A9D1GNV7</accession>
<comment type="similarity">
    <text evidence="3 11">Belongs to the peptidase M50B family.</text>
</comment>